<gene>
    <name evidence="2" type="ORF">FPL14_15145</name>
</gene>
<dbReference type="InterPro" id="IPR007111">
    <property type="entry name" value="NACHT_NTPase"/>
</dbReference>
<dbReference type="KEGG" id="cchl:FPL14_15145"/>
<sequence>MEYYICNNSIRGGNMVSKEDLISFSVELVQNNIERTIRGISHFGSDSYKKIKVNSGAAFKSYLETAIRKYSDIKTILYRDAPVFLYKFYEDSELLFGDNVIDASDLDNLLQVSDKIIITGSAGTGKSTLMKHLFLSAIANKNRIPIFVELKNINNIPDIVNLIHSGEYRLLDFIYHSVKSLNFSFEEEYFIRAIDNGNLFFYFDGFDEVNPEIRELLSLQIIELSDKYYENVIIVSSRPDEGFVAWNSFCEIRMLPLSKKKALSLMNKIEYESEMKERFIDELDKNLYERHKSFASNPLLLTIMLMSFSQYSDIPEKIYLFYQQAFETLFTKHDSTKGGYKRKMYTNLAMDDFVKVLSAFAIQSYSNNNISFDYTTISKYLNGAKK</sequence>
<dbReference type="Proteomes" id="UP000515679">
    <property type="component" value="Chromosome"/>
</dbReference>
<reference evidence="2 3" key="1">
    <citation type="submission" date="2019-07" db="EMBL/GenBank/DDBJ databases">
        <authorList>
            <person name="Kim J.K."/>
            <person name="Cheong H.-M."/>
            <person name="Choi Y."/>
            <person name="Hwang K.J."/>
            <person name="Lee S."/>
            <person name="Choi C."/>
        </authorList>
    </citation>
    <scope>NUCLEOTIDE SEQUENCE [LARGE SCALE GENOMIC DNA]</scope>
    <source>
        <strain evidence="2 3">KS 22</strain>
    </source>
</reference>
<dbReference type="PANTHER" id="PTHR46312">
    <property type="entry name" value="NACHT DOMAIN-CONTAINING PROTEIN"/>
    <property type="match status" value="1"/>
</dbReference>
<protein>
    <submittedName>
        <fullName evidence="2">NACHT domain-containing protein</fullName>
    </submittedName>
</protein>
<evidence type="ECO:0000313" key="3">
    <source>
        <dbReference type="Proteomes" id="UP000515679"/>
    </source>
</evidence>
<dbReference type="SUPFAM" id="SSF52540">
    <property type="entry name" value="P-loop containing nucleoside triphosphate hydrolases"/>
    <property type="match status" value="1"/>
</dbReference>
<proteinExistence type="predicted"/>
<accession>A0A7G5BZJ9</accession>
<keyword evidence="3" id="KW-1185">Reference proteome</keyword>
<dbReference type="InterPro" id="IPR027417">
    <property type="entry name" value="P-loop_NTPase"/>
</dbReference>
<feature type="domain" description="NACHT" evidence="1">
    <location>
        <begin position="114"/>
        <end position="240"/>
    </location>
</feature>
<dbReference type="AlphaFoldDB" id="A0A7G5BZJ9"/>
<dbReference type="Pfam" id="PF05729">
    <property type="entry name" value="NACHT"/>
    <property type="match status" value="1"/>
</dbReference>
<evidence type="ECO:0000259" key="1">
    <source>
        <dbReference type="PROSITE" id="PS50837"/>
    </source>
</evidence>
<dbReference type="Gene3D" id="3.40.50.300">
    <property type="entry name" value="P-loop containing nucleotide triphosphate hydrolases"/>
    <property type="match status" value="1"/>
</dbReference>
<dbReference type="PROSITE" id="PS50837">
    <property type="entry name" value="NACHT"/>
    <property type="match status" value="1"/>
</dbReference>
<name>A0A7G5BZJ9_9BACL</name>
<evidence type="ECO:0000313" key="2">
    <source>
        <dbReference type="EMBL" id="QMV42383.1"/>
    </source>
</evidence>
<dbReference type="EMBL" id="CP041969">
    <property type="protein sequence ID" value="QMV42383.1"/>
    <property type="molecule type" value="Genomic_DNA"/>
</dbReference>
<organism evidence="2 3">
    <name type="scientific">Cohnella cholangitidis</name>
    <dbReference type="NCBI Taxonomy" id="2598458"/>
    <lineage>
        <taxon>Bacteria</taxon>
        <taxon>Bacillati</taxon>
        <taxon>Bacillota</taxon>
        <taxon>Bacilli</taxon>
        <taxon>Bacillales</taxon>
        <taxon>Paenibacillaceae</taxon>
        <taxon>Cohnella</taxon>
    </lineage>
</organism>
<dbReference type="PANTHER" id="PTHR46312:SF2">
    <property type="entry name" value="NUCLEOTIDE-BINDING OLIGOMERIZATION DOMAIN-CONTAINING PROTEIN 2-LIKE"/>
    <property type="match status" value="1"/>
</dbReference>